<keyword evidence="7 9" id="KW-0863">Zinc-finger</keyword>
<dbReference type="InterPro" id="IPR043136">
    <property type="entry name" value="B30.2/SPRY_sf"/>
</dbReference>
<feature type="domain" description="RING-type" evidence="12">
    <location>
        <begin position="324"/>
        <end position="364"/>
    </location>
</feature>
<dbReference type="Proteomes" id="UP000290572">
    <property type="component" value="Unassembled WGS sequence"/>
</dbReference>
<dbReference type="InterPro" id="IPR013083">
    <property type="entry name" value="Znf_RING/FYVE/PHD"/>
</dbReference>
<evidence type="ECO:0000256" key="3">
    <source>
        <dbReference type="ARBA" id="ARBA00008535"/>
    </source>
</evidence>
<dbReference type="STRING" id="84645.A0A498L741"/>
<dbReference type="InterPro" id="IPR006574">
    <property type="entry name" value="PRY"/>
</dbReference>
<dbReference type="InterPro" id="IPR018957">
    <property type="entry name" value="Znf_C3HC4_RING-type"/>
</dbReference>
<evidence type="ECO:0000256" key="2">
    <source>
        <dbReference type="ARBA" id="ARBA00008518"/>
    </source>
</evidence>
<dbReference type="SUPFAM" id="SSF57850">
    <property type="entry name" value="RING/U-box"/>
    <property type="match status" value="1"/>
</dbReference>
<organism evidence="14 16">
    <name type="scientific">Labeo rohita</name>
    <name type="common">Indian major carp</name>
    <name type="synonym">Cyprinus rohita</name>
    <dbReference type="NCBI Taxonomy" id="84645"/>
    <lineage>
        <taxon>Eukaryota</taxon>
        <taxon>Metazoa</taxon>
        <taxon>Chordata</taxon>
        <taxon>Craniata</taxon>
        <taxon>Vertebrata</taxon>
        <taxon>Euteleostomi</taxon>
        <taxon>Actinopterygii</taxon>
        <taxon>Neopterygii</taxon>
        <taxon>Teleostei</taxon>
        <taxon>Ostariophysi</taxon>
        <taxon>Cypriniformes</taxon>
        <taxon>Cyprinidae</taxon>
        <taxon>Labeoninae</taxon>
        <taxon>Labeonini</taxon>
        <taxon>Labeo</taxon>
    </lineage>
</organism>
<evidence type="ECO:0000259" key="13">
    <source>
        <dbReference type="PROSITE" id="PS51720"/>
    </source>
</evidence>
<feature type="coiled-coil region" evidence="10">
    <location>
        <begin position="464"/>
        <end position="495"/>
    </location>
</feature>
<dbReference type="Pfam" id="PF13765">
    <property type="entry name" value="PRY"/>
    <property type="match status" value="1"/>
</dbReference>
<dbReference type="InterPro" id="IPR013320">
    <property type="entry name" value="ConA-like_dom_sf"/>
</dbReference>
<gene>
    <name evidence="15" type="ORF">ROHU_025656</name>
    <name evidence="14" type="ORF">ROHU_034242</name>
</gene>
<dbReference type="PROSITE" id="PS51720">
    <property type="entry name" value="G_AIG1"/>
    <property type="match status" value="1"/>
</dbReference>
<dbReference type="InterPro" id="IPR001841">
    <property type="entry name" value="Znf_RING"/>
</dbReference>
<evidence type="ECO:0000256" key="7">
    <source>
        <dbReference type="ARBA" id="ARBA00022771"/>
    </source>
</evidence>
<comment type="similarity">
    <text evidence="3">Belongs to the TRAFAC class TrmE-Era-EngA-EngB-Septin-like GTPase superfamily. AIG1/Toc34/Toc159-like paraseptin GTPase family. IAN subfamily.</text>
</comment>
<dbReference type="PRINTS" id="PR01407">
    <property type="entry name" value="BUTYPHLNCDUF"/>
</dbReference>
<evidence type="ECO:0000256" key="9">
    <source>
        <dbReference type="PROSITE-ProRule" id="PRU00175"/>
    </source>
</evidence>
<dbReference type="InterPro" id="IPR006703">
    <property type="entry name" value="G_AIG1"/>
</dbReference>
<dbReference type="GO" id="GO:0005525">
    <property type="term" value="F:GTP binding"/>
    <property type="evidence" value="ECO:0007669"/>
    <property type="project" value="InterPro"/>
</dbReference>
<evidence type="ECO:0000256" key="6">
    <source>
        <dbReference type="ARBA" id="ARBA00022741"/>
    </source>
</evidence>
<evidence type="ECO:0000313" key="14">
    <source>
        <dbReference type="EMBL" id="RXN03918.1"/>
    </source>
</evidence>
<keyword evidence="16" id="KW-1185">Reference proteome</keyword>
<dbReference type="PROSITE" id="PS50089">
    <property type="entry name" value="ZF_RING_2"/>
    <property type="match status" value="1"/>
</dbReference>
<dbReference type="Gene3D" id="3.30.40.10">
    <property type="entry name" value="Zinc/RING finger domain, C3HC4 (zinc finger)"/>
    <property type="match status" value="1"/>
</dbReference>
<evidence type="ECO:0000256" key="5">
    <source>
        <dbReference type="ARBA" id="ARBA00022723"/>
    </source>
</evidence>
<accession>A0A498L741</accession>
<feature type="region of interest" description="Disordered" evidence="11">
    <location>
        <begin position="1"/>
        <end position="20"/>
    </location>
</feature>
<dbReference type="InterPro" id="IPR058030">
    <property type="entry name" value="TRIM8/14/16/25/29/45/65_CC"/>
</dbReference>
<keyword evidence="10" id="KW-0175">Coiled coil</keyword>
<proteinExistence type="evidence at protein level"/>
<evidence type="ECO:0007829" key="17">
    <source>
        <dbReference type="PeptideAtlas" id="A0A498L741"/>
    </source>
</evidence>
<dbReference type="InterPro" id="IPR003879">
    <property type="entry name" value="Butyrophylin_SPRY"/>
</dbReference>
<protein>
    <submittedName>
        <fullName evidence="14">GTPase IMAP family member 7-like protein</fullName>
    </submittedName>
</protein>
<name>A0A498L741_LABRO</name>
<keyword evidence="5" id="KW-0479">Metal-binding</keyword>
<dbReference type="Pfam" id="PF00097">
    <property type="entry name" value="zf-C3HC4"/>
    <property type="match status" value="1"/>
</dbReference>
<sequence>MASVRGTTRRRASLDNPPNISSEPSLRMLVFGSSSHQISLTQSVLGRDVFTRDEVNISATKKSSRVVQERKITLVNTPNLQENVLPDSILHKELRKAICFSCPGPHAAVLVVDPFHLTFDSMDMLKPVVHYFGEHILKHTLIVLYHEKDMKTLSIEDEVKKNKSFRELAEKCSQNYLFFNEEANRTEGSQTQALLTKVDEMVLEHGIFSNVEFKDAEKRIQIEERYIRKSKEKESREMLKMLENQHSGEALISETLKYEEEIQLECREKAELVVADKLGFTGRFVDYAAAVGKGAFVGALLGFAAGYEGMESTISLLSEKHFLCSLCEEIFSNPVTTPCGHSFCKACLRVYWSRSGSDECPLCRREFGSRPHISVNRILADVTENYRKTRLAAKSRFFSMDELQDEPKNAGEVEQMIHERVQKIEKLQNSLKLLKSTCLREVQESQRVFSSLLSMLEKSHKLVVAAVEQKQKEAEKRVERLVKDLEKEILELENGHTNPETLNDKERLKKSFSDIPRAMRDWSKVTLETDPCVGFTRQAVGDFIDTVTIEAKRLSKAELKRLQKYSADINLNPRTAQAYLYISEDRKEVRHANKRQEVPENPKSLSHKPKRVSVYLDFEEGRVSFYCVDTGTHIYTFNDTFTDKLHPIFSPGRPHGEKNTAPLIISSSCCSI</sequence>
<reference evidence="14 16" key="1">
    <citation type="submission" date="2018-03" db="EMBL/GenBank/DDBJ databases">
        <title>Draft genome sequence of Rohu Carp (Labeo rohita).</title>
        <authorList>
            <person name="Das P."/>
            <person name="Kushwaha B."/>
            <person name="Joshi C.G."/>
            <person name="Kumar D."/>
            <person name="Nagpure N.S."/>
            <person name="Sahoo L."/>
            <person name="Das S.P."/>
            <person name="Bit A."/>
            <person name="Patnaik S."/>
            <person name="Meher P.K."/>
            <person name="Jayasankar P."/>
            <person name="Koringa P.G."/>
            <person name="Patel N.V."/>
            <person name="Hinsu A.T."/>
            <person name="Kumar R."/>
            <person name="Pandey M."/>
            <person name="Agarwal S."/>
            <person name="Srivastava S."/>
            <person name="Singh M."/>
            <person name="Iquebal M.A."/>
            <person name="Jaiswal S."/>
            <person name="Angadi U.B."/>
            <person name="Kumar N."/>
            <person name="Raza M."/>
            <person name="Shah T.M."/>
            <person name="Rai A."/>
            <person name="Jena J.K."/>
        </authorList>
    </citation>
    <scope>NUCLEOTIDE SEQUENCE [LARGE SCALE GENOMIC DNA]</scope>
    <source>
        <strain evidence="14">DASCIFA01</strain>
        <tissue evidence="14">Testis</tissue>
    </source>
</reference>
<dbReference type="PANTHER" id="PTHR24103">
    <property type="entry name" value="E3 UBIQUITIN-PROTEIN LIGASE TRIM"/>
    <property type="match status" value="1"/>
</dbReference>
<dbReference type="AlphaFoldDB" id="A0A498L741"/>
<feature type="domain" description="AIG1-type G" evidence="13">
    <location>
        <begin position="22"/>
        <end position="217"/>
    </location>
</feature>
<evidence type="ECO:0000259" key="12">
    <source>
        <dbReference type="PROSITE" id="PS50089"/>
    </source>
</evidence>
<dbReference type="SMART" id="SM00184">
    <property type="entry name" value="RING"/>
    <property type="match status" value="1"/>
</dbReference>
<dbReference type="PROSITE" id="PS00518">
    <property type="entry name" value="ZF_RING_1"/>
    <property type="match status" value="1"/>
</dbReference>
<dbReference type="EMBL" id="QBIY01012662">
    <property type="protein sequence ID" value="RXN19600.1"/>
    <property type="molecule type" value="Genomic_DNA"/>
</dbReference>
<evidence type="ECO:0000256" key="4">
    <source>
        <dbReference type="ARBA" id="ARBA00022490"/>
    </source>
</evidence>
<dbReference type="SUPFAM" id="SSF52540">
    <property type="entry name" value="P-loop containing nucleoside triphosphate hydrolases"/>
    <property type="match status" value="1"/>
</dbReference>
<dbReference type="GO" id="GO:0005737">
    <property type="term" value="C:cytoplasm"/>
    <property type="evidence" value="ECO:0007669"/>
    <property type="project" value="UniProtKB-SubCell"/>
</dbReference>
<keyword evidence="4" id="KW-0963">Cytoplasm</keyword>
<evidence type="ECO:0000256" key="11">
    <source>
        <dbReference type="SAM" id="MobiDB-lite"/>
    </source>
</evidence>
<evidence type="ECO:0000256" key="8">
    <source>
        <dbReference type="ARBA" id="ARBA00022833"/>
    </source>
</evidence>
<dbReference type="Gene3D" id="3.40.50.300">
    <property type="entry name" value="P-loop containing nucleotide triphosphate hydrolases"/>
    <property type="match status" value="1"/>
</dbReference>
<evidence type="ECO:0000313" key="16">
    <source>
        <dbReference type="Proteomes" id="UP000290572"/>
    </source>
</evidence>
<dbReference type="SUPFAM" id="SSF49899">
    <property type="entry name" value="Concanavalin A-like lectins/glucanases"/>
    <property type="match status" value="1"/>
</dbReference>
<keyword evidence="17" id="KW-1267">Proteomics identification</keyword>
<dbReference type="Gene3D" id="2.60.120.920">
    <property type="match status" value="2"/>
</dbReference>
<evidence type="ECO:0000256" key="10">
    <source>
        <dbReference type="SAM" id="Coils"/>
    </source>
</evidence>
<evidence type="ECO:0000313" key="15">
    <source>
        <dbReference type="EMBL" id="RXN19600.1"/>
    </source>
</evidence>
<dbReference type="EMBL" id="QBIY01013466">
    <property type="protein sequence ID" value="RXN03918.1"/>
    <property type="molecule type" value="Genomic_DNA"/>
</dbReference>
<evidence type="ECO:0000256" key="1">
    <source>
        <dbReference type="ARBA" id="ARBA00004496"/>
    </source>
</evidence>
<comment type="caution">
    <text evidence="14">The sequence shown here is derived from an EMBL/GenBank/DDBJ whole genome shotgun (WGS) entry which is preliminary data.</text>
</comment>
<keyword evidence="6" id="KW-0547">Nucleotide-binding</keyword>
<keyword evidence="8" id="KW-0862">Zinc</keyword>
<comment type="similarity">
    <text evidence="2">Belongs to the TRIM/RBCC family.</text>
</comment>
<dbReference type="Pfam" id="PF04548">
    <property type="entry name" value="AIG1"/>
    <property type="match status" value="1"/>
</dbReference>
<dbReference type="InterPro" id="IPR017907">
    <property type="entry name" value="Znf_RING_CS"/>
</dbReference>
<comment type="subcellular location">
    <subcellularLocation>
        <location evidence="1">Cytoplasm</location>
    </subcellularLocation>
</comment>
<dbReference type="InterPro" id="IPR050143">
    <property type="entry name" value="TRIM/RBCC"/>
</dbReference>
<dbReference type="Pfam" id="PF25600">
    <property type="entry name" value="TRIM_CC"/>
    <property type="match status" value="1"/>
</dbReference>
<dbReference type="GO" id="GO:0008270">
    <property type="term" value="F:zinc ion binding"/>
    <property type="evidence" value="ECO:0007669"/>
    <property type="project" value="UniProtKB-KW"/>
</dbReference>
<dbReference type="InterPro" id="IPR027417">
    <property type="entry name" value="P-loop_NTPase"/>
</dbReference>